<comment type="caution">
    <text evidence="5">The sequence shown here is derived from an EMBL/GenBank/DDBJ whole genome shotgun (WGS) entry which is preliminary data.</text>
</comment>
<gene>
    <name evidence="5" type="ORF">QBC42DRAFT_299836</name>
</gene>
<organism evidence="5 6">
    <name type="scientific">Cladorrhinum samala</name>
    <dbReference type="NCBI Taxonomy" id="585594"/>
    <lineage>
        <taxon>Eukaryota</taxon>
        <taxon>Fungi</taxon>
        <taxon>Dikarya</taxon>
        <taxon>Ascomycota</taxon>
        <taxon>Pezizomycotina</taxon>
        <taxon>Sordariomycetes</taxon>
        <taxon>Sordariomycetidae</taxon>
        <taxon>Sordariales</taxon>
        <taxon>Podosporaceae</taxon>
        <taxon>Cladorrhinum</taxon>
    </lineage>
</organism>
<protein>
    <submittedName>
        <fullName evidence="5">tRNA-splicing endonuclease subunit tsp-5</fullName>
    </submittedName>
</protein>
<feature type="compositionally biased region" description="Acidic residues" evidence="3">
    <location>
        <begin position="35"/>
        <end position="45"/>
    </location>
</feature>
<dbReference type="EMBL" id="MU865051">
    <property type="protein sequence ID" value="KAK4458953.1"/>
    <property type="molecule type" value="Genomic_DNA"/>
</dbReference>
<dbReference type="PANTHER" id="PTHR21027">
    <property type="entry name" value="TRNA-SPLICING ENDONUCLEASE SUBUNIT SEN54"/>
    <property type="match status" value="1"/>
</dbReference>
<keyword evidence="5" id="KW-0255">Endonuclease</keyword>
<reference evidence="5" key="2">
    <citation type="submission" date="2023-06" db="EMBL/GenBank/DDBJ databases">
        <authorList>
            <consortium name="Lawrence Berkeley National Laboratory"/>
            <person name="Mondo S.J."/>
            <person name="Hensen N."/>
            <person name="Bonometti L."/>
            <person name="Westerberg I."/>
            <person name="Brannstrom I.O."/>
            <person name="Guillou S."/>
            <person name="Cros-Aarteil S."/>
            <person name="Calhoun S."/>
            <person name="Haridas S."/>
            <person name="Kuo A."/>
            <person name="Pangilinan J."/>
            <person name="Riley R."/>
            <person name="Labutti K."/>
            <person name="Andreopoulos B."/>
            <person name="Lipzen A."/>
            <person name="Chen C."/>
            <person name="Yanf M."/>
            <person name="Daum C."/>
            <person name="Ng V."/>
            <person name="Clum A."/>
            <person name="Steindorff A."/>
            <person name="Ohm R."/>
            <person name="Martin F."/>
            <person name="Silar P."/>
            <person name="Natvig D."/>
            <person name="Lalanne C."/>
            <person name="Gautier V."/>
            <person name="Ament-Velasquez S.L."/>
            <person name="Kruys A."/>
            <person name="Hutchinson M.I."/>
            <person name="Powell A.J."/>
            <person name="Barry K."/>
            <person name="Miller A.N."/>
            <person name="Grigoriev I.V."/>
            <person name="Debuchy R."/>
            <person name="Gladieux P."/>
            <person name="Thoren M.H."/>
            <person name="Johannesson H."/>
        </authorList>
    </citation>
    <scope>NUCLEOTIDE SEQUENCE</scope>
    <source>
        <strain evidence="5">PSN324</strain>
    </source>
</reference>
<evidence type="ECO:0000313" key="5">
    <source>
        <dbReference type="EMBL" id="KAK4458953.1"/>
    </source>
</evidence>
<evidence type="ECO:0000313" key="6">
    <source>
        <dbReference type="Proteomes" id="UP001321749"/>
    </source>
</evidence>
<name>A0AAV9HH23_9PEZI</name>
<evidence type="ECO:0000256" key="3">
    <source>
        <dbReference type="SAM" id="MobiDB-lite"/>
    </source>
</evidence>
<dbReference type="GO" id="GO:0000214">
    <property type="term" value="C:tRNA-intron endonuclease complex"/>
    <property type="evidence" value="ECO:0007669"/>
    <property type="project" value="TreeGrafter"/>
</dbReference>
<evidence type="ECO:0000256" key="2">
    <source>
        <dbReference type="ARBA" id="ARBA00022694"/>
    </source>
</evidence>
<keyword evidence="2" id="KW-0819">tRNA processing</keyword>
<keyword evidence="5" id="KW-0378">Hydrolase</keyword>
<sequence>MPLDDDDNPTLSLSSSLNPPNGSSQTPAATTEDAPTPEDLLEDEGPSSQDFRLFKKNAHVSAQTIRKGEKDFESHGTLLQTNALEASRNAMGEVLSYTRVHASSGNLVRGWVFPEWWEGYSETREEGKAWGHIRDRVVVLEGSNTATQNLGRAVTGQEKGKPARGRDWLLPEEALYLVERGSLDLWWPKVGLEVVFPVEKAKTEEGVQGEEGEGEEEEEEGDEYAKGLPLSLQAAYALLIGEDGERGKVSLRQFQVYSNLKRCGYNVLRAPPKTEQAEQTKNGLGFWEWFTEILGSATTTKPKPFGPLVQPGLHRSYASIYRQMSLVPFHKPSATVTSEAEPPFEIHYHVWKSAQKWTKLRHPPPDFYLSVVDAQETNVPELGEISALIEATPLAPGKPEWTGPGRIYARLKHGHRNVLVAVVDHGVINYMRFAEAAFGEEKIYERFDTRNTGGNKGKGGGRGGRRGGRGGGRGGKSSGSRGRTGR</sequence>
<dbReference type="Pfam" id="PF12928">
    <property type="entry name" value="tRNA_int_end_N2"/>
    <property type="match status" value="1"/>
</dbReference>
<feature type="region of interest" description="Disordered" evidence="3">
    <location>
        <begin position="449"/>
        <end position="486"/>
    </location>
</feature>
<dbReference type="GO" id="GO:0004519">
    <property type="term" value="F:endonuclease activity"/>
    <property type="evidence" value="ECO:0007669"/>
    <property type="project" value="UniProtKB-KW"/>
</dbReference>
<dbReference type="GO" id="GO:0000379">
    <property type="term" value="P:tRNA-type intron splice site recognition and cleavage"/>
    <property type="evidence" value="ECO:0007669"/>
    <property type="project" value="TreeGrafter"/>
</dbReference>
<comment type="similarity">
    <text evidence="1">Belongs to the SEN54 family.</text>
</comment>
<feature type="compositionally biased region" description="Low complexity" evidence="3">
    <location>
        <begin position="9"/>
        <end position="34"/>
    </location>
</feature>
<dbReference type="InterPro" id="IPR024337">
    <property type="entry name" value="tRNA_splic_suSen54"/>
</dbReference>
<dbReference type="AlphaFoldDB" id="A0AAV9HH23"/>
<evidence type="ECO:0000256" key="1">
    <source>
        <dbReference type="ARBA" id="ARBA00005736"/>
    </source>
</evidence>
<keyword evidence="5" id="KW-0540">Nuclease</keyword>
<feature type="region of interest" description="Disordered" evidence="3">
    <location>
        <begin position="1"/>
        <end position="49"/>
    </location>
</feature>
<keyword evidence="6" id="KW-1185">Reference proteome</keyword>
<accession>A0AAV9HH23</accession>
<dbReference type="PANTHER" id="PTHR21027:SF1">
    <property type="entry name" value="TRNA-SPLICING ENDONUCLEASE SUBUNIT SEN54"/>
    <property type="match status" value="1"/>
</dbReference>
<feature type="compositionally biased region" description="Acidic residues" evidence="3">
    <location>
        <begin position="207"/>
        <end position="222"/>
    </location>
</feature>
<dbReference type="InterPro" id="IPR024336">
    <property type="entry name" value="tRNA_splic_suSen54_N"/>
</dbReference>
<proteinExistence type="inferred from homology"/>
<feature type="region of interest" description="Disordered" evidence="3">
    <location>
        <begin position="203"/>
        <end position="222"/>
    </location>
</feature>
<feature type="domain" description="tRNA-splicing endonuclease subunit Sen54 N-terminal" evidence="4">
    <location>
        <begin position="94"/>
        <end position="187"/>
    </location>
</feature>
<reference evidence="5" key="1">
    <citation type="journal article" date="2023" name="Mol. Phylogenet. Evol.">
        <title>Genome-scale phylogeny and comparative genomics of the fungal order Sordariales.</title>
        <authorList>
            <person name="Hensen N."/>
            <person name="Bonometti L."/>
            <person name="Westerberg I."/>
            <person name="Brannstrom I.O."/>
            <person name="Guillou S."/>
            <person name="Cros-Aarteil S."/>
            <person name="Calhoun S."/>
            <person name="Haridas S."/>
            <person name="Kuo A."/>
            <person name="Mondo S."/>
            <person name="Pangilinan J."/>
            <person name="Riley R."/>
            <person name="LaButti K."/>
            <person name="Andreopoulos B."/>
            <person name="Lipzen A."/>
            <person name="Chen C."/>
            <person name="Yan M."/>
            <person name="Daum C."/>
            <person name="Ng V."/>
            <person name="Clum A."/>
            <person name="Steindorff A."/>
            <person name="Ohm R.A."/>
            <person name="Martin F."/>
            <person name="Silar P."/>
            <person name="Natvig D.O."/>
            <person name="Lalanne C."/>
            <person name="Gautier V."/>
            <person name="Ament-Velasquez S.L."/>
            <person name="Kruys A."/>
            <person name="Hutchinson M.I."/>
            <person name="Powell A.J."/>
            <person name="Barry K."/>
            <person name="Miller A.N."/>
            <person name="Grigoriev I.V."/>
            <person name="Debuchy R."/>
            <person name="Gladieux P."/>
            <person name="Hiltunen Thoren M."/>
            <person name="Johannesson H."/>
        </authorList>
    </citation>
    <scope>NUCLEOTIDE SEQUENCE</scope>
    <source>
        <strain evidence="5">PSN324</strain>
    </source>
</reference>
<dbReference type="Proteomes" id="UP001321749">
    <property type="component" value="Unassembled WGS sequence"/>
</dbReference>
<evidence type="ECO:0000259" key="4">
    <source>
        <dbReference type="Pfam" id="PF12928"/>
    </source>
</evidence>